<reference evidence="2 3" key="1">
    <citation type="submission" date="2018-09" db="EMBL/GenBank/DDBJ databases">
        <authorList>
            <person name="Wang Z."/>
        </authorList>
    </citation>
    <scope>NUCLEOTIDE SEQUENCE [LARGE SCALE GENOMIC DNA]</scope>
    <source>
        <strain evidence="2 3">ALS 81</strain>
    </source>
</reference>
<dbReference type="PANTHER" id="PTHR18964">
    <property type="entry name" value="ROK (REPRESSOR, ORF, KINASE) FAMILY"/>
    <property type="match status" value="1"/>
</dbReference>
<dbReference type="Gene3D" id="3.30.420.40">
    <property type="match status" value="2"/>
</dbReference>
<name>A0A420ECZ5_9ALTE</name>
<dbReference type="Proteomes" id="UP000286482">
    <property type="component" value="Unassembled WGS sequence"/>
</dbReference>
<keyword evidence="3" id="KW-1185">Reference proteome</keyword>
<sequence length="297" mass="31415">MYIGFDIGGTKTEIIVLDAHGEQHFKKRIPTEHDYQGFLNNIESLVLEAERSVGGACSVGIGLPGVLDPRTGLIKNANCTFLNGHQLKKDLDARLNRSVAIANDANCFALSEAVDGAAAGKSVVFGVILGTGCGGGLVVNQQVIGGLNANAGEWGHNPLPGFNSEIDGNPVQCFCGGKNCLEKFVSGTGFTRQYNQHSSAQLTGPEIFAKLESGDALAKQCYELFIDQLARALASLINSIDPDAIVVGGGLSNVSRIYDDVKQLIPNYTISDDVVINLYPAKYGDSSGIRGAAWLAR</sequence>
<dbReference type="InterPro" id="IPR000600">
    <property type="entry name" value="ROK"/>
</dbReference>
<dbReference type="PANTHER" id="PTHR18964:SF174">
    <property type="entry name" value="D-ALLOSE KINASE-RELATED"/>
    <property type="match status" value="1"/>
</dbReference>
<comment type="caution">
    <text evidence="2">The sequence shown here is derived from an EMBL/GenBank/DDBJ whole genome shotgun (WGS) entry which is preliminary data.</text>
</comment>
<dbReference type="Pfam" id="PF00480">
    <property type="entry name" value="ROK"/>
    <property type="match status" value="1"/>
</dbReference>
<dbReference type="InterPro" id="IPR049874">
    <property type="entry name" value="ROK_cs"/>
</dbReference>
<dbReference type="RefSeq" id="WP_120354629.1">
    <property type="nucleotide sequence ID" value="NZ_RAQO01000005.1"/>
</dbReference>
<organism evidence="2 3">
    <name type="scientific">Alginatibacterium sediminis</name>
    <dbReference type="NCBI Taxonomy" id="2164068"/>
    <lineage>
        <taxon>Bacteria</taxon>
        <taxon>Pseudomonadati</taxon>
        <taxon>Pseudomonadota</taxon>
        <taxon>Gammaproteobacteria</taxon>
        <taxon>Alteromonadales</taxon>
        <taxon>Alteromonadaceae</taxon>
        <taxon>Alginatibacterium</taxon>
    </lineage>
</organism>
<evidence type="ECO:0000313" key="2">
    <source>
        <dbReference type="EMBL" id="RKF18550.1"/>
    </source>
</evidence>
<evidence type="ECO:0000313" key="3">
    <source>
        <dbReference type="Proteomes" id="UP000286482"/>
    </source>
</evidence>
<evidence type="ECO:0000256" key="1">
    <source>
        <dbReference type="ARBA" id="ARBA00023277"/>
    </source>
</evidence>
<accession>A0A420ECZ5</accession>
<dbReference type="GO" id="GO:0004396">
    <property type="term" value="F:hexokinase activity"/>
    <property type="evidence" value="ECO:0007669"/>
    <property type="project" value="TreeGrafter"/>
</dbReference>
<proteinExistence type="predicted"/>
<dbReference type="CDD" id="cd24066">
    <property type="entry name" value="ASKHA_NBD_ROK_EcFRK-like"/>
    <property type="match status" value="1"/>
</dbReference>
<gene>
    <name evidence="2" type="ORF">DBZ36_09070</name>
</gene>
<protein>
    <submittedName>
        <fullName evidence="2">ROK family protein</fullName>
    </submittedName>
</protein>
<dbReference type="SUPFAM" id="SSF53067">
    <property type="entry name" value="Actin-like ATPase domain"/>
    <property type="match status" value="1"/>
</dbReference>
<keyword evidence="1" id="KW-0119">Carbohydrate metabolism</keyword>
<dbReference type="PROSITE" id="PS01125">
    <property type="entry name" value="ROK"/>
    <property type="match status" value="1"/>
</dbReference>
<dbReference type="AlphaFoldDB" id="A0A420ECZ5"/>
<dbReference type="OrthoDB" id="9810372at2"/>
<dbReference type="EMBL" id="RAQO01000005">
    <property type="protein sequence ID" value="RKF18550.1"/>
    <property type="molecule type" value="Genomic_DNA"/>
</dbReference>
<dbReference type="InterPro" id="IPR043129">
    <property type="entry name" value="ATPase_NBD"/>
</dbReference>